<dbReference type="EMBL" id="WLCI01000020">
    <property type="protein sequence ID" value="MTB97231.1"/>
    <property type="molecule type" value="Genomic_DNA"/>
</dbReference>
<feature type="compositionally biased region" description="Acidic residues" evidence="1">
    <location>
        <begin position="56"/>
        <end position="73"/>
    </location>
</feature>
<organism evidence="2 3">
    <name type="scientific">Nocardioides marmotae</name>
    <dbReference type="NCBI Taxonomy" id="2663857"/>
    <lineage>
        <taxon>Bacteria</taxon>
        <taxon>Bacillati</taxon>
        <taxon>Actinomycetota</taxon>
        <taxon>Actinomycetes</taxon>
        <taxon>Propionibacteriales</taxon>
        <taxon>Nocardioidaceae</taxon>
        <taxon>Nocardioides</taxon>
    </lineage>
</organism>
<feature type="region of interest" description="Disordered" evidence="1">
    <location>
        <begin position="1"/>
        <end position="73"/>
    </location>
</feature>
<evidence type="ECO:0000256" key="1">
    <source>
        <dbReference type="SAM" id="MobiDB-lite"/>
    </source>
</evidence>
<dbReference type="RefSeq" id="WP_171896842.1">
    <property type="nucleotide sequence ID" value="NZ_CP053660.1"/>
</dbReference>
<evidence type="ECO:0000313" key="2">
    <source>
        <dbReference type="EMBL" id="MTB97231.1"/>
    </source>
</evidence>
<dbReference type="Proteomes" id="UP000433406">
    <property type="component" value="Unassembled WGS sequence"/>
</dbReference>
<keyword evidence="3" id="KW-1185">Reference proteome</keyword>
<comment type="caution">
    <text evidence="2">The sequence shown here is derived from an EMBL/GenBank/DDBJ whole genome shotgun (WGS) entry which is preliminary data.</text>
</comment>
<accession>A0A6I3JGG5</accession>
<gene>
    <name evidence="2" type="ORF">GGQ22_19360</name>
</gene>
<dbReference type="AlphaFoldDB" id="A0A6I3JGG5"/>
<protein>
    <submittedName>
        <fullName evidence="2">Uncharacterized protein</fullName>
    </submittedName>
</protein>
<reference evidence="2 3" key="1">
    <citation type="submission" date="2019-10" db="EMBL/GenBank/DDBJ databases">
        <title>Nocardioides novel species isolated from the excrement of Marmot.</title>
        <authorList>
            <person name="Zhang G."/>
        </authorList>
    </citation>
    <scope>NUCLEOTIDE SEQUENCE [LARGE SCALE GENOMIC DNA]</scope>
    <source>
        <strain evidence="3">zg-579</strain>
    </source>
</reference>
<name>A0A6I3JGG5_9ACTN</name>
<sequence length="73" mass="7695">MSEPTPEDAGQDATGIGDDQLPDDLQPGEDNPLAEGLEPGETAGDLLEEGKHADQDQQDQQDEQDGSSTSQDD</sequence>
<feature type="compositionally biased region" description="Acidic residues" evidence="1">
    <location>
        <begin position="1"/>
        <end position="10"/>
    </location>
</feature>
<proteinExistence type="predicted"/>
<evidence type="ECO:0000313" key="3">
    <source>
        <dbReference type="Proteomes" id="UP000433406"/>
    </source>
</evidence>